<evidence type="ECO:0008006" key="5">
    <source>
        <dbReference type="Google" id="ProtNLM"/>
    </source>
</evidence>
<accession>A0ABQ8FCV1</accession>
<evidence type="ECO:0000256" key="2">
    <source>
        <dbReference type="SAM" id="MobiDB-lite"/>
    </source>
</evidence>
<reference evidence="3 4" key="1">
    <citation type="submission" date="2021-02" db="EMBL/GenBank/DDBJ databases">
        <title>Variation within the Batrachochytrium salamandrivorans European outbreak.</title>
        <authorList>
            <person name="Kelly M."/>
            <person name="Pasmans F."/>
            <person name="Shea T.P."/>
            <person name="Munoz J.F."/>
            <person name="Carranza S."/>
            <person name="Cuomo C.A."/>
            <person name="Martel A."/>
        </authorList>
    </citation>
    <scope>NUCLEOTIDE SEQUENCE [LARGE SCALE GENOMIC DNA]</scope>
    <source>
        <strain evidence="3 4">AMFP18/2</strain>
    </source>
</reference>
<feature type="region of interest" description="Disordered" evidence="2">
    <location>
        <begin position="390"/>
        <end position="416"/>
    </location>
</feature>
<evidence type="ECO:0000313" key="3">
    <source>
        <dbReference type="EMBL" id="KAH6596090.1"/>
    </source>
</evidence>
<name>A0ABQ8FCV1_9FUNG</name>
<sequence>MKETGIATGVGKTTSKTVANKRLPNAGGAFIKNIIKKGDRNGEPMKIGELDEEILKKRLEELDKELKSYKNKCSKYKKENDWYREEIEICQRDTTDYIMYLESKKNEKLDAIQRLTESNKKDMDVFLIKRKKREEENAIKISGLRVQLSDYEMKLAEKESKIMQLSDIMARRKKHEDEMNSIQKEMQFAESEHLHKMAALERTLLETRMKLQKEADAKINSMESAAHEKAERYLKDHTTSLELENAQLDLELRKTTFATQQQIQLKERLEQENRELKCEQRLRHDLVRIRLQKIVESQESEKNRKKKQQHFLSSRNKCIVAGILNRKGLSTLGCPAKIEIDNSTGLAPSSDSDTLTKRSELTGTLGTLQLKGTLMSESLHKARTVDYIPQIPEKNNSGPNKVPETAATGDSPGAHDICRSVPNLQLHSPNNHGLVSIQSHDCLWFDDDDDEY</sequence>
<evidence type="ECO:0000256" key="1">
    <source>
        <dbReference type="SAM" id="Coils"/>
    </source>
</evidence>
<keyword evidence="4" id="KW-1185">Reference proteome</keyword>
<gene>
    <name evidence="3" type="ORF">BASA50_005387</name>
</gene>
<keyword evidence="1" id="KW-0175">Coiled coil</keyword>
<comment type="caution">
    <text evidence="3">The sequence shown here is derived from an EMBL/GenBank/DDBJ whole genome shotgun (WGS) entry which is preliminary data.</text>
</comment>
<feature type="coiled-coil region" evidence="1">
    <location>
        <begin position="52"/>
        <end position="86"/>
    </location>
</feature>
<feature type="coiled-coil region" evidence="1">
    <location>
        <begin position="141"/>
        <end position="192"/>
    </location>
</feature>
<evidence type="ECO:0000313" key="4">
    <source>
        <dbReference type="Proteomes" id="UP001648503"/>
    </source>
</evidence>
<protein>
    <recommendedName>
        <fullName evidence="5">DUF4515 domain-containing protein</fullName>
    </recommendedName>
</protein>
<dbReference type="EMBL" id="JAFCIX010000249">
    <property type="protein sequence ID" value="KAH6596090.1"/>
    <property type="molecule type" value="Genomic_DNA"/>
</dbReference>
<organism evidence="3 4">
    <name type="scientific">Batrachochytrium salamandrivorans</name>
    <dbReference type="NCBI Taxonomy" id="1357716"/>
    <lineage>
        <taxon>Eukaryota</taxon>
        <taxon>Fungi</taxon>
        <taxon>Fungi incertae sedis</taxon>
        <taxon>Chytridiomycota</taxon>
        <taxon>Chytridiomycota incertae sedis</taxon>
        <taxon>Chytridiomycetes</taxon>
        <taxon>Rhizophydiales</taxon>
        <taxon>Rhizophydiales incertae sedis</taxon>
        <taxon>Batrachochytrium</taxon>
    </lineage>
</organism>
<dbReference type="Proteomes" id="UP001648503">
    <property type="component" value="Unassembled WGS sequence"/>
</dbReference>
<dbReference type="PANTHER" id="PTHR14845:SF0">
    <property type="entry name" value="DUF4515 DOMAIN-CONTAINING PROTEIN"/>
    <property type="match status" value="1"/>
</dbReference>
<proteinExistence type="predicted"/>
<dbReference type="PANTHER" id="PTHR14845">
    <property type="entry name" value="COILED-COIL DOMAIN-CONTAINING 166"/>
    <property type="match status" value="1"/>
</dbReference>